<keyword evidence="2" id="KW-1185">Reference proteome</keyword>
<organism evidence="1 2">
    <name type="scientific">Coleofasciculus chthonoplastes PCC 7420</name>
    <dbReference type="NCBI Taxonomy" id="118168"/>
    <lineage>
        <taxon>Bacteria</taxon>
        <taxon>Bacillati</taxon>
        <taxon>Cyanobacteriota</taxon>
        <taxon>Cyanophyceae</taxon>
        <taxon>Coleofasciculales</taxon>
        <taxon>Coleofasciculaceae</taxon>
        <taxon>Coleofasciculus</taxon>
    </lineage>
</organism>
<dbReference type="AlphaFoldDB" id="B4VS41"/>
<dbReference type="Proteomes" id="UP000003835">
    <property type="component" value="Unassembled WGS sequence"/>
</dbReference>
<dbReference type="EMBL" id="DS989850">
    <property type="protein sequence ID" value="EDX75251.1"/>
    <property type="molecule type" value="Genomic_DNA"/>
</dbReference>
<evidence type="ECO:0000313" key="2">
    <source>
        <dbReference type="Proteomes" id="UP000003835"/>
    </source>
</evidence>
<dbReference type="HOGENOM" id="CLU_813061_0_0_3"/>
<dbReference type="STRING" id="118168.MC7420_2255"/>
<dbReference type="eggNOG" id="ENOG5032X43">
    <property type="taxonomic scope" value="Bacteria"/>
</dbReference>
<name>B4VS41_9CYAN</name>
<accession>B4VS41</accession>
<dbReference type="OrthoDB" id="516273at2"/>
<protein>
    <submittedName>
        <fullName evidence="1">Uncharacterized protein</fullName>
    </submittedName>
</protein>
<sequence>MKVLFIHSNQPDYLAESLFHGLRTLLGKNCVDVPRYDSMYAPLTDRIKSKLRGNGFTLYGLLEDIPELAEERYFWRKDLANYDLVVIGHIWWQWELVWKLLSLVDSEKIVILDGWDTPVIFPYTSGLINRPWSYLTPVSRFKYFKRELMEGGQHYGFAKFIPHCLRKQITLPQNVYPISFSIPDQKICKVSIKGKEKDFPKHIVDPEIAAQVNESFFSSIGSDRLFFVSEEDYYNDLKKSRFGITTKRGGWDCLRHYELAANGCVLCFKNIDLKPEKCAPHGLNDSNCITYHSFKELKEKLFYISPNDYCYLQNMSYKWIKNNTTKARARDFLAACNLPIR</sequence>
<dbReference type="RefSeq" id="WP_006101528.1">
    <property type="nucleotide sequence ID" value="NZ_DS989850.1"/>
</dbReference>
<proteinExistence type="predicted"/>
<gene>
    <name evidence="1" type="ORF">MC7420_2255</name>
</gene>
<reference evidence="1 2" key="1">
    <citation type="submission" date="2008-07" db="EMBL/GenBank/DDBJ databases">
        <authorList>
            <person name="Tandeau de Marsac N."/>
            <person name="Ferriera S."/>
            <person name="Johnson J."/>
            <person name="Kravitz S."/>
            <person name="Beeson K."/>
            <person name="Sutton G."/>
            <person name="Rogers Y.-H."/>
            <person name="Friedman R."/>
            <person name="Frazier M."/>
            <person name="Venter J.C."/>
        </authorList>
    </citation>
    <scope>NUCLEOTIDE SEQUENCE [LARGE SCALE GENOMIC DNA]</scope>
    <source>
        <strain evidence="1 2">PCC 7420</strain>
    </source>
</reference>
<evidence type="ECO:0000313" key="1">
    <source>
        <dbReference type="EMBL" id="EDX75251.1"/>
    </source>
</evidence>